<keyword evidence="1" id="KW-0812">Transmembrane</keyword>
<comment type="caution">
    <text evidence="2">The sequence shown here is derived from an EMBL/GenBank/DDBJ whole genome shotgun (WGS) entry which is preliminary data.</text>
</comment>
<name>A0ABP8P061_9MICO</name>
<evidence type="ECO:0000313" key="2">
    <source>
        <dbReference type="EMBL" id="GAA4479082.1"/>
    </source>
</evidence>
<keyword evidence="1" id="KW-1133">Transmembrane helix</keyword>
<evidence type="ECO:0008006" key="4">
    <source>
        <dbReference type="Google" id="ProtNLM"/>
    </source>
</evidence>
<keyword evidence="3" id="KW-1185">Reference proteome</keyword>
<protein>
    <recommendedName>
        <fullName evidence="4">Esterase</fullName>
    </recommendedName>
</protein>
<feature type="transmembrane region" description="Helical" evidence="1">
    <location>
        <begin position="12"/>
        <end position="32"/>
    </location>
</feature>
<dbReference type="InterPro" id="IPR029058">
    <property type="entry name" value="AB_hydrolase_fold"/>
</dbReference>
<dbReference type="RefSeq" id="WP_345183822.1">
    <property type="nucleotide sequence ID" value="NZ_BAABGP010000003.1"/>
</dbReference>
<accession>A0ABP8P061</accession>
<proteinExistence type="predicted"/>
<evidence type="ECO:0000313" key="3">
    <source>
        <dbReference type="Proteomes" id="UP001500731"/>
    </source>
</evidence>
<dbReference type="PANTHER" id="PTHR48098:SF1">
    <property type="entry name" value="DIACYLGLYCEROL ACYLTRANSFERASE_MYCOLYLTRANSFERASE AG85A"/>
    <property type="match status" value="1"/>
</dbReference>
<reference evidence="3" key="1">
    <citation type="journal article" date="2019" name="Int. J. Syst. Evol. Microbiol.">
        <title>The Global Catalogue of Microorganisms (GCM) 10K type strain sequencing project: providing services to taxonomists for standard genome sequencing and annotation.</title>
        <authorList>
            <consortium name="The Broad Institute Genomics Platform"/>
            <consortium name="The Broad Institute Genome Sequencing Center for Infectious Disease"/>
            <person name="Wu L."/>
            <person name="Ma J."/>
        </authorList>
    </citation>
    <scope>NUCLEOTIDE SEQUENCE [LARGE SCALE GENOMIC DNA]</scope>
    <source>
        <strain evidence="3">JCM 17839</strain>
    </source>
</reference>
<dbReference type="Pfam" id="PF00756">
    <property type="entry name" value="Esterase"/>
    <property type="match status" value="1"/>
</dbReference>
<keyword evidence="1" id="KW-0472">Membrane</keyword>
<organism evidence="2 3">
    <name type="scientific">Microbacterium panaciterrae</name>
    <dbReference type="NCBI Taxonomy" id="985759"/>
    <lineage>
        <taxon>Bacteria</taxon>
        <taxon>Bacillati</taxon>
        <taxon>Actinomycetota</taxon>
        <taxon>Actinomycetes</taxon>
        <taxon>Micrococcales</taxon>
        <taxon>Microbacteriaceae</taxon>
        <taxon>Microbacterium</taxon>
    </lineage>
</organism>
<gene>
    <name evidence="2" type="ORF">GCM10023171_04120</name>
</gene>
<dbReference type="Gene3D" id="3.40.50.1820">
    <property type="entry name" value="alpha/beta hydrolase"/>
    <property type="match status" value="1"/>
</dbReference>
<dbReference type="PANTHER" id="PTHR48098">
    <property type="entry name" value="ENTEROCHELIN ESTERASE-RELATED"/>
    <property type="match status" value="1"/>
</dbReference>
<dbReference type="InterPro" id="IPR050583">
    <property type="entry name" value="Mycobacterial_A85_antigen"/>
</dbReference>
<dbReference type="SUPFAM" id="SSF53474">
    <property type="entry name" value="alpha/beta-Hydrolases"/>
    <property type="match status" value="1"/>
</dbReference>
<dbReference type="InterPro" id="IPR000801">
    <property type="entry name" value="Esterase-like"/>
</dbReference>
<dbReference type="Proteomes" id="UP001500731">
    <property type="component" value="Unassembled WGS sequence"/>
</dbReference>
<dbReference type="EMBL" id="BAABGP010000003">
    <property type="protein sequence ID" value="GAA4479082.1"/>
    <property type="molecule type" value="Genomic_DNA"/>
</dbReference>
<evidence type="ECO:0000256" key="1">
    <source>
        <dbReference type="SAM" id="Phobius"/>
    </source>
</evidence>
<sequence length="329" mass="34076">MPSARVRSRIRIGALLALCALGVCALLVGMIGKQGRPLTAPLPAPPSLTSPLYETWTAPVDLPVQGTVTLLTGTKRIPSTAGFTPRDASLYLPPAALVKNAPALPLVVFMMGQPGDPDPEPIRAAMDQLAARHHGLAPIVIIADQLGTPDANPACVDSAAYGGVETYFTKDIPAWARQNLRILPAPAAWTIAGFSNGGGCALDWGVEDPALWGSIVSVSGESYQGTEFPDQVLQQVFDGDEQAYAAAKPAAKAAQNAGAFAGHVALFAAGAQDAFFTAQVRSSAQIAQEAGFETRVFSIPGEDHVGALPEGLLKTFGALFPHLGLAPPG</sequence>